<comment type="caution">
    <text evidence="1">The sequence shown here is derived from an EMBL/GenBank/DDBJ whole genome shotgun (WGS) entry which is preliminary data.</text>
</comment>
<dbReference type="EMBL" id="JAULSR010000011">
    <property type="protein sequence ID" value="KAK0609879.1"/>
    <property type="molecule type" value="Genomic_DNA"/>
</dbReference>
<evidence type="ECO:0000313" key="2">
    <source>
        <dbReference type="Proteomes" id="UP001174934"/>
    </source>
</evidence>
<dbReference type="AlphaFoldDB" id="A0AA39W3W5"/>
<keyword evidence="2" id="KW-1185">Reference proteome</keyword>
<name>A0AA39W3W5_9PEZI</name>
<proteinExistence type="predicted"/>
<accession>A0AA39W3W5</accession>
<evidence type="ECO:0000313" key="1">
    <source>
        <dbReference type="EMBL" id="KAK0609879.1"/>
    </source>
</evidence>
<sequence>MLMLMLARRNCGSGRRDDKTSGVARVFKSLNEAGPPRPWTNGVPEYRNTCRHGPQTGVALRNVWWGRLRRGRS</sequence>
<organism evidence="1 2">
    <name type="scientific">Bombardia bombarda</name>
    <dbReference type="NCBI Taxonomy" id="252184"/>
    <lineage>
        <taxon>Eukaryota</taxon>
        <taxon>Fungi</taxon>
        <taxon>Dikarya</taxon>
        <taxon>Ascomycota</taxon>
        <taxon>Pezizomycotina</taxon>
        <taxon>Sordariomycetes</taxon>
        <taxon>Sordariomycetidae</taxon>
        <taxon>Sordariales</taxon>
        <taxon>Lasiosphaeriaceae</taxon>
        <taxon>Bombardia</taxon>
    </lineage>
</organism>
<protein>
    <submittedName>
        <fullName evidence="1">Uncharacterized protein</fullName>
    </submittedName>
</protein>
<reference evidence="1" key="1">
    <citation type="submission" date="2023-06" db="EMBL/GenBank/DDBJ databases">
        <title>Genome-scale phylogeny and comparative genomics of the fungal order Sordariales.</title>
        <authorList>
            <consortium name="Lawrence Berkeley National Laboratory"/>
            <person name="Hensen N."/>
            <person name="Bonometti L."/>
            <person name="Westerberg I."/>
            <person name="Brannstrom I.O."/>
            <person name="Guillou S."/>
            <person name="Cros-Aarteil S."/>
            <person name="Calhoun S."/>
            <person name="Haridas S."/>
            <person name="Kuo A."/>
            <person name="Mondo S."/>
            <person name="Pangilinan J."/>
            <person name="Riley R."/>
            <person name="LaButti K."/>
            <person name="Andreopoulos B."/>
            <person name="Lipzen A."/>
            <person name="Chen C."/>
            <person name="Yanf M."/>
            <person name="Daum C."/>
            <person name="Ng V."/>
            <person name="Clum A."/>
            <person name="Steindorff A."/>
            <person name="Ohm R."/>
            <person name="Martin F."/>
            <person name="Silar P."/>
            <person name="Natvig D."/>
            <person name="Lalanne C."/>
            <person name="Gautier V."/>
            <person name="Ament-velasquez S.L."/>
            <person name="Kruys A."/>
            <person name="Hutchinson M.I."/>
            <person name="Powell A.J."/>
            <person name="Barry K."/>
            <person name="Miller A.N."/>
            <person name="Grigoriev I.V."/>
            <person name="Debuchy R."/>
            <person name="Gladieux P."/>
            <person name="Thoren M.H."/>
            <person name="Johannesson H."/>
        </authorList>
    </citation>
    <scope>NUCLEOTIDE SEQUENCE</scope>
    <source>
        <strain evidence="1">SMH3391-2</strain>
    </source>
</reference>
<gene>
    <name evidence="1" type="ORF">B0T17DRAFT_545391</name>
</gene>
<dbReference type="Proteomes" id="UP001174934">
    <property type="component" value="Unassembled WGS sequence"/>
</dbReference>